<dbReference type="InterPro" id="IPR002156">
    <property type="entry name" value="RNaseH_domain"/>
</dbReference>
<organism evidence="3">
    <name type="scientific">Capitella teleta</name>
    <name type="common">Polychaete worm</name>
    <dbReference type="NCBI Taxonomy" id="283909"/>
    <lineage>
        <taxon>Eukaryota</taxon>
        <taxon>Metazoa</taxon>
        <taxon>Spiralia</taxon>
        <taxon>Lophotrochozoa</taxon>
        <taxon>Annelida</taxon>
        <taxon>Polychaeta</taxon>
        <taxon>Sedentaria</taxon>
        <taxon>Scolecida</taxon>
        <taxon>Capitellidae</taxon>
        <taxon>Capitella</taxon>
    </lineage>
</organism>
<dbReference type="Gene3D" id="3.30.420.10">
    <property type="entry name" value="Ribonuclease H-like superfamily/Ribonuclease H"/>
    <property type="match status" value="1"/>
</dbReference>
<dbReference type="InterPro" id="IPR012337">
    <property type="entry name" value="RNaseH-like_sf"/>
</dbReference>
<name>R7VGW3_CAPTE</name>
<evidence type="ECO:0000256" key="1">
    <source>
        <dbReference type="SAM" id="MobiDB-lite"/>
    </source>
</evidence>
<reference evidence="5" key="1">
    <citation type="submission" date="2012-12" db="EMBL/GenBank/DDBJ databases">
        <authorList>
            <person name="Hellsten U."/>
            <person name="Grimwood J."/>
            <person name="Chapman J.A."/>
            <person name="Shapiro H."/>
            <person name="Aerts A."/>
            <person name="Otillar R.P."/>
            <person name="Terry A.Y."/>
            <person name="Boore J.L."/>
            <person name="Simakov O."/>
            <person name="Marletaz F."/>
            <person name="Cho S.-J."/>
            <person name="Edsinger-Gonzales E."/>
            <person name="Havlak P."/>
            <person name="Kuo D.-H."/>
            <person name="Larsson T."/>
            <person name="Lv J."/>
            <person name="Arendt D."/>
            <person name="Savage R."/>
            <person name="Osoegawa K."/>
            <person name="de Jong P."/>
            <person name="Lindberg D.R."/>
            <person name="Seaver E.C."/>
            <person name="Weisblat D.A."/>
            <person name="Putnam N.H."/>
            <person name="Grigoriev I.V."/>
            <person name="Rokhsar D.S."/>
        </authorList>
    </citation>
    <scope>NUCLEOTIDE SEQUENCE</scope>
    <source>
        <strain evidence="5">I ESC-2004</strain>
    </source>
</reference>
<evidence type="ECO:0000313" key="5">
    <source>
        <dbReference type="Proteomes" id="UP000014760"/>
    </source>
</evidence>
<keyword evidence="5" id="KW-1185">Reference proteome</keyword>
<dbReference type="GO" id="GO:0003676">
    <property type="term" value="F:nucleic acid binding"/>
    <property type="evidence" value="ECO:0007669"/>
    <property type="project" value="InterPro"/>
</dbReference>
<evidence type="ECO:0000313" key="3">
    <source>
        <dbReference type="EMBL" id="ELU18078.1"/>
    </source>
</evidence>
<dbReference type="EMBL" id="AMQN01016515">
    <property type="status" value="NOT_ANNOTATED_CDS"/>
    <property type="molecule type" value="Genomic_DNA"/>
</dbReference>
<dbReference type="InterPro" id="IPR036397">
    <property type="entry name" value="RNaseH_sf"/>
</dbReference>
<accession>R7VGW3</accession>
<dbReference type="Pfam" id="PF00075">
    <property type="entry name" value="RNase_H"/>
    <property type="match status" value="1"/>
</dbReference>
<dbReference type="PROSITE" id="PS50879">
    <property type="entry name" value="RNASE_H_1"/>
    <property type="match status" value="1"/>
</dbReference>
<feature type="region of interest" description="Disordered" evidence="1">
    <location>
        <begin position="358"/>
        <end position="378"/>
    </location>
</feature>
<protein>
    <recommendedName>
        <fullName evidence="2">RNase H type-1 domain-containing protein</fullName>
    </recommendedName>
</protein>
<dbReference type="SUPFAM" id="SSF53098">
    <property type="entry name" value="Ribonuclease H-like"/>
    <property type="match status" value="2"/>
</dbReference>
<feature type="domain" description="RNase H type-1" evidence="2">
    <location>
        <begin position="4"/>
        <end position="127"/>
    </location>
</feature>
<gene>
    <name evidence="3" type="ORF">CAPTEDRAFT_197082</name>
</gene>
<dbReference type="AlphaFoldDB" id="R7VGW3"/>
<dbReference type="STRING" id="283909.R7VGW3"/>
<evidence type="ECO:0000313" key="4">
    <source>
        <dbReference type="EnsemblMetazoa" id="CapteP197082"/>
    </source>
</evidence>
<feature type="compositionally biased region" description="Low complexity" evidence="1">
    <location>
        <begin position="360"/>
        <end position="371"/>
    </location>
</feature>
<dbReference type="EnsemblMetazoa" id="CapteT197082">
    <property type="protein sequence ID" value="CapteP197082"/>
    <property type="gene ID" value="CapteG197082"/>
</dbReference>
<reference evidence="3 5" key="2">
    <citation type="journal article" date="2013" name="Nature">
        <title>Insights into bilaterian evolution from three spiralian genomes.</title>
        <authorList>
            <person name="Simakov O."/>
            <person name="Marletaz F."/>
            <person name="Cho S.J."/>
            <person name="Edsinger-Gonzales E."/>
            <person name="Havlak P."/>
            <person name="Hellsten U."/>
            <person name="Kuo D.H."/>
            <person name="Larsson T."/>
            <person name="Lv J."/>
            <person name="Arendt D."/>
            <person name="Savage R."/>
            <person name="Osoegawa K."/>
            <person name="de Jong P."/>
            <person name="Grimwood J."/>
            <person name="Chapman J.A."/>
            <person name="Shapiro H."/>
            <person name="Aerts A."/>
            <person name="Otillar R.P."/>
            <person name="Terry A.Y."/>
            <person name="Boore J.L."/>
            <person name="Grigoriev I.V."/>
            <person name="Lindberg D.R."/>
            <person name="Seaver E.C."/>
            <person name="Weisblat D.A."/>
            <person name="Putnam N.H."/>
            <person name="Rokhsar D.S."/>
        </authorList>
    </citation>
    <scope>NUCLEOTIDE SEQUENCE</scope>
    <source>
        <strain evidence="3 5">I ESC-2004</strain>
    </source>
</reference>
<dbReference type="GO" id="GO:0004523">
    <property type="term" value="F:RNA-DNA hybrid ribonuclease activity"/>
    <property type="evidence" value="ECO:0007669"/>
    <property type="project" value="InterPro"/>
</dbReference>
<proteinExistence type="predicted"/>
<dbReference type="HOGENOM" id="CLU_689363_0_0_1"/>
<dbReference type="CDD" id="cd09276">
    <property type="entry name" value="Rnase_HI_RT_non_LTR"/>
    <property type="match status" value="1"/>
</dbReference>
<dbReference type="Proteomes" id="UP000014760">
    <property type="component" value="Unassembled WGS sequence"/>
</dbReference>
<evidence type="ECO:0000259" key="2">
    <source>
        <dbReference type="PROSITE" id="PS50879"/>
    </source>
</evidence>
<dbReference type="OrthoDB" id="6497161at2759"/>
<reference evidence="4" key="3">
    <citation type="submission" date="2015-06" db="UniProtKB">
        <authorList>
            <consortium name="EnsemblMetazoa"/>
        </authorList>
    </citation>
    <scope>IDENTIFICATION</scope>
</reference>
<sequence length="400" mass="44791">MDKSPDHKVILIDGSKSDSAVACSATADNLQIRLPDSASIFSAELLAIYKVLTLLECSASSSSSTDSLLSLQGIGNFNIKHPYVVKILEKCTLLHKKGIDLVMTWCPSHVGVMGNERADLLAKEALSFTTCTIRIPSSDFKPITHEFYKEKWQEQWSSEQENKLYCIQPTLGKWAKSSREIRREEIVLARARIGHSHLTHGYLLRREMPPVCIPCQNILSIKHIFIECVDFDILLRRLIALSNCDITHHYLLSILNKQNNLDRKGKLVVFIWCPSYVGILGNEVADRLAKQALVMPVTKLPLPHTDYKSPIRSYVKSLWQNERDEETDNKLHTIQPIMEMNEEGPSFHLAEAVGSFKDQSSTSGCESSLESANDSNPTTAVITDISSVSPMIDVNTVENP</sequence>
<dbReference type="EMBL" id="KB292149">
    <property type="protein sequence ID" value="ELU18078.1"/>
    <property type="molecule type" value="Genomic_DNA"/>
</dbReference>